<dbReference type="InterPro" id="IPR050706">
    <property type="entry name" value="Cyclic-di-GMP_PDE-like"/>
</dbReference>
<proteinExistence type="predicted"/>
<name>A0A8J6YX27_9RHOB</name>
<dbReference type="Gene3D" id="3.20.20.450">
    <property type="entry name" value="EAL domain"/>
    <property type="match status" value="1"/>
</dbReference>
<sequence length="489" mass="53041">MLGAMPALMIAAFWLFGEAGLYAAAVGLPPAIWILWALRARGTDPGRWRTPFDIRRSQLEDRAGAMLQDSRVTGRSTACILIAIDDFALLASRLGLRAADTIQLQIARRMQAAIRRNDMLGSFGNGIFAIVLSPVPGPDLETLLSICGRLQASAAEPILLDGASAQISVSAGFALPDRVPEATGRSLLDCAEAALAEAQRHGPGSIRTYSVELHQRLTSRARLVTDVREALETGQIRPWFQPQVSTDTGRVTGFEALARWSHPEGGLIPPADFLPAIEAAGLMERLGEIILHHGLSALKAWDRAQTAVPTVGVNFSLQELRNPTLVDRIAWELDRFGLAPDRLTIEVLENVISDGTEDAVSRNIVALSKLGCRIDLDDFGTGHSSITNIRRFTVSRLKIDRSFVLGVHEDREQQRMVAAILTMAERLDLDTIAEGVESVGEHTMLAQLGCGHVQGYGVGRPMPFEDTIAWLADHEAKLASPPVIGRRTG</sequence>
<dbReference type="SMART" id="SM00052">
    <property type="entry name" value="EAL"/>
    <property type="match status" value="1"/>
</dbReference>
<organism evidence="3 4">
    <name type="scientific">Mangrovicoccus algicola</name>
    <dbReference type="NCBI Taxonomy" id="2771008"/>
    <lineage>
        <taxon>Bacteria</taxon>
        <taxon>Pseudomonadati</taxon>
        <taxon>Pseudomonadota</taxon>
        <taxon>Alphaproteobacteria</taxon>
        <taxon>Rhodobacterales</taxon>
        <taxon>Paracoccaceae</taxon>
        <taxon>Mangrovicoccus</taxon>
    </lineage>
</organism>
<dbReference type="Pfam" id="PF00990">
    <property type="entry name" value="GGDEF"/>
    <property type="match status" value="1"/>
</dbReference>
<reference evidence="3" key="1">
    <citation type="submission" date="2020-09" db="EMBL/GenBank/DDBJ databases">
        <title>A novel bacterium of genus Mangrovicoccus, isolated from South China Sea.</title>
        <authorList>
            <person name="Huang H."/>
            <person name="Mo K."/>
            <person name="Hu Y."/>
        </authorList>
    </citation>
    <scope>NUCLEOTIDE SEQUENCE</scope>
    <source>
        <strain evidence="3">HB182678</strain>
    </source>
</reference>
<dbReference type="PANTHER" id="PTHR33121:SF70">
    <property type="entry name" value="SIGNALING PROTEIN YKOW"/>
    <property type="match status" value="1"/>
</dbReference>
<dbReference type="SMART" id="SM00267">
    <property type="entry name" value="GGDEF"/>
    <property type="match status" value="1"/>
</dbReference>
<dbReference type="Proteomes" id="UP000609121">
    <property type="component" value="Unassembled WGS sequence"/>
</dbReference>
<protein>
    <submittedName>
        <fullName evidence="3">Bifunctional diguanylate cyclase/phosphodiesterase</fullName>
    </submittedName>
</protein>
<evidence type="ECO:0000259" key="1">
    <source>
        <dbReference type="PROSITE" id="PS50883"/>
    </source>
</evidence>
<dbReference type="SUPFAM" id="SSF141868">
    <property type="entry name" value="EAL domain-like"/>
    <property type="match status" value="1"/>
</dbReference>
<feature type="domain" description="EAL" evidence="1">
    <location>
        <begin position="220"/>
        <end position="475"/>
    </location>
</feature>
<dbReference type="InterPro" id="IPR000160">
    <property type="entry name" value="GGDEF_dom"/>
</dbReference>
<dbReference type="Pfam" id="PF00563">
    <property type="entry name" value="EAL"/>
    <property type="match status" value="1"/>
</dbReference>
<evidence type="ECO:0000259" key="2">
    <source>
        <dbReference type="PROSITE" id="PS50887"/>
    </source>
</evidence>
<dbReference type="InterPro" id="IPR029787">
    <property type="entry name" value="Nucleotide_cyclase"/>
</dbReference>
<dbReference type="AlphaFoldDB" id="A0A8J6YX27"/>
<dbReference type="PROSITE" id="PS50887">
    <property type="entry name" value="GGDEF"/>
    <property type="match status" value="1"/>
</dbReference>
<dbReference type="PANTHER" id="PTHR33121">
    <property type="entry name" value="CYCLIC DI-GMP PHOSPHODIESTERASE PDEF"/>
    <property type="match status" value="1"/>
</dbReference>
<gene>
    <name evidence="3" type="ORF">ICN82_04110</name>
</gene>
<dbReference type="CDD" id="cd01948">
    <property type="entry name" value="EAL"/>
    <property type="match status" value="1"/>
</dbReference>
<dbReference type="SUPFAM" id="SSF55073">
    <property type="entry name" value="Nucleotide cyclase"/>
    <property type="match status" value="1"/>
</dbReference>
<dbReference type="InterPro" id="IPR043128">
    <property type="entry name" value="Rev_trsase/Diguanyl_cyclase"/>
</dbReference>
<dbReference type="NCBIfam" id="TIGR00254">
    <property type="entry name" value="GGDEF"/>
    <property type="match status" value="1"/>
</dbReference>
<accession>A0A8J6YX27</accession>
<keyword evidence="4" id="KW-1185">Reference proteome</keyword>
<dbReference type="InterPro" id="IPR001633">
    <property type="entry name" value="EAL_dom"/>
</dbReference>
<evidence type="ECO:0000313" key="3">
    <source>
        <dbReference type="EMBL" id="MBE3637386.1"/>
    </source>
</evidence>
<dbReference type="GO" id="GO:0071111">
    <property type="term" value="F:cyclic-guanylate-specific phosphodiesterase activity"/>
    <property type="evidence" value="ECO:0007669"/>
    <property type="project" value="InterPro"/>
</dbReference>
<feature type="domain" description="GGDEF" evidence="2">
    <location>
        <begin position="75"/>
        <end position="211"/>
    </location>
</feature>
<comment type="caution">
    <text evidence="3">The sequence shown here is derived from an EMBL/GenBank/DDBJ whole genome shotgun (WGS) entry which is preliminary data.</text>
</comment>
<evidence type="ECO:0000313" key="4">
    <source>
        <dbReference type="Proteomes" id="UP000609121"/>
    </source>
</evidence>
<dbReference type="CDD" id="cd01949">
    <property type="entry name" value="GGDEF"/>
    <property type="match status" value="1"/>
</dbReference>
<dbReference type="PROSITE" id="PS50883">
    <property type="entry name" value="EAL"/>
    <property type="match status" value="1"/>
</dbReference>
<dbReference type="InterPro" id="IPR035919">
    <property type="entry name" value="EAL_sf"/>
</dbReference>
<dbReference type="Gene3D" id="3.30.70.270">
    <property type="match status" value="1"/>
</dbReference>
<dbReference type="EMBL" id="JACVXA010000008">
    <property type="protein sequence ID" value="MBE3637386.1"/>
    <property type="molecule type" value="Genomic_DNA"/>
</dbReference>